<comment type="caution">
    <text evidence="1">The sequence shown here is derived from an EMBL/GenBank/DDBJ whole genome shotgun (WGS) entry which is preliminary data.</text>
</comment>
<name>A0A6N8DRJ0_RHOAC</name>
<evidence type="ECO:0000313" key="2">
    <source>
        <dbReference type="Proteomes" id="UP000439113"/>
    </source>
</evidence>
<reference evidence="1 2" key="1">
    <citation type="submission" date="2019-11" db="EMBL/GenBank/DDBJ databases">
        <title>Whole-genome sequence of a Rhodoblastus acidophilus DSM 142.</title>
        <authorList>
            <person name="Kyndt J.A."/>
            <person name="Meyer T.E."/>
        </authorList>
    </citation>
    <scope>NUCLEOTIDE SEQUENCE [LARGE SCALE GENOMIC DNA]</scope>
    <source>
        <strain evidence="1 2">DSM 142</strain>
    </source>
</reference>
<evidence type="ECO:0000313" key="1">
    <source>
        <dbReference type="EMBL" id="MTV31434.1"/>
    </source>
</evidence>
<gene>
    <name evidence="1" type="ORF">GJ654_10550</name>
</gene>
<accession>A0A6N8DRJ0</accession>
<dbReference type="AlphaFoldDB" id="A0A6N8DRJ0"/>
<dbReference type="EMBL" id="WNKS01000008">
    <property type="protein sequence ID" value="MTV31434.1"/>
    <property type="molecule type" value="Genomic_DNA"/>
</dbReference>
<organism evidence="1 2">
    <name type="scientific">Rhodoblastus acidophilus</name>
    <name type="common">Rhodopseudomonas acidophila</name>
    <dbReference type="NCBI Taxonomy" id="1074"/>
    <lineage>
        <taxon>Bacteria</taxon>
        <taxon>Pseudomonadati</taxon>
        <taxon>Pseudomonadota</taxon>
        <taxon>Alphaproteobacteria</taxon>
        <taxon>Hyphomicrobiales</taxon>
        <taxon>Rhodoblastaceae</taxon>
        <taxon>Rhodoblastus</taxon>
    </lineage>
</organism>
<dbReference type="OrthoDB" id="8454007at2"/>
<dbReference type="RefSeq" id="WP_155446124.1">
    <property type="nucleotide sequence ID" value="NZ_JAOQNR010000009.1"/>
</dbReference>
<sequence length="112" mass="12389">MIANSFSASDDIVVVANSPAILRLRLLEMQFAAAGPLPESQRQSTYDLIGALKRTIAEKPCLSFADVVAKLKTCDESRRDGIGERADDSQKDMMRNTFADLRDQFRQLQPAA</sequence>
<dbReference type="Proteomes" id="UP000439113">
    <property type="component" value="Unassembled WGS sequence"/>
</dbReference>
<proteinExistence type="predicted"/>
<protein>
    <submittedName>
        <fullName evidence="1">Uncharacterized protein</fullName>
    </submittedName>
</protein>